<sequence>MNRDDVLDLCGSLLGAIEDYPFGDGAAVFKVGGKMFALVSLEGSPGSVNLKCEPELALELRDRHPAVRPGYHQNKRHWNTVDLDGTVDEDDLRWMITHSYELVLAGLPRAIRSRLGDPAR</sequence>
<keyword evidence="1" id="KW-0238">DNA-binding</keyword>
<dbReference type="SUPFAM" id="SSF142906">
    <property type="entry name" value="YjbR-like"/>
    <property type="match status" value="1"/>
</dbReference>
<name>A0A516Q2Q6_9ACTN</name>
<dbReference type="RefSeq" id="WP_143987671.1">
    <property type="nucleotide sequence ID" value="NZ_CP041692.1"/>
</dbReference>
<accession>A0A516Q2Q6</accession>
<gene>
    <name evidence="1" type="ORF">FOE78_18975</name>
</gene>
<dbReference type="OrthoDB" id="3194910at2"/>
<evidence type="ECO:0000313" key="1">
    <source>
        <dbReference type="EMBL" id="QDP97714.1"/>
    </source>
</evidence>
<dbReference type="GO" id="GO:0003677">
    <property type="term" value="F:DNA binding"/>
    <property type="evidence" value="ECO:0007669"/>
    <property type="project" value="UniProtKB-KW"/>
</dbReference>
<dbReference type="EMBL" id="CP041692">
    <property type="protein sequence ID" value="QDP97714.1"/>
    <property type="molecule type" value="Genomic_DNA"/>
</dbReference>
<reference evidence="1 2" key="1">
    <citation type="submission" date="2019-07" db="EMBL/GenBank/DDBJ databases">
        <title>Microlunatus dokdonensis sp. nov. isolated from the rhizospheric soil of the wild plant Elymus tsukushiensis.</title>
        <authorList>
            <person name="Ghim S.-Y."/>
            <person name="Hwang Y.-J."/>
            <person name="Son J.-S."/>
            <person name="Shin J.-H."/>
        </authorList>
    </citation>
    <scope>NUCLEOTIDE SEQUENCE [LARGE SCALE GENOMIC DNA]</scope>
    <source>
        <strain evidence="1 2">KUDC0627</strain>
    </source>
</reference>
<dbReference type="PANTHER" id="PTHR35145">
    <property type="entry name" value="CYTOPLASMIC PROTEIN-RELATED"/>
    <property type="match status" value="1"/>
</dbReference>
<dbReference type="InterPro" id="IPR038056">
    <property type="entry name" value="YjbR-like_sf"/>
</dbReference>
<protein>
    <submittedName>
        <fullName evidence="1">MmcQ/YjbR family DNA-binding protein</fullName>
    </submittedName>
</protein>
<dbReference type="InterPro" id="IPR007351">
    <property type="entry name" value="YjbR"/>
</dbReference>
<dbReference type="PANTHER" id="PTHR35145:SF1">
    <property type="entry name" value="CYTOPLASMIC PROTEIN"/>
    <property type="match status" value="1"/>
</dbReference>
<dbReference type="Gene3D" id="3.90.1150.30">
    <property type="match status" value="1"/>
</dbReference>
<proteinExistence type="predicted"/>
<dbReference type="Proteomes" id="UP000319263">
    <property type="component" value="Chromosome"/>
</dbReference>
<dbReference type="Pfam" id="PF04237">
    <property type="entry name" value="YjbR"/>
    <property type="match status" value="1"/>
</dbReference>
<keyword evidence="2" id="KW-1185">Reference proteome</keyword>
<organism evidence="1 2">
    <name type="scientific">Microlunatus elymi</name>
    <dbReference type="NCBI Taxonomy" id="2596828"/>
    <lineage>
        <taxon>Bacteria</taxon>
        <taxon>Bacillati</taxon>
        <taxon>Actinomycetota</taxon>
        <taxon>Actinomycetes</taxon>
        <taxon>Propionibacteriales</taxon>
        <taxon>Propionibacteriaceae</taxon>
        <taxon>Microlunatus</taxon>
    </lineage>
</organism>
<evidence type="ECO:0000313" key="2">
    <source>
        <dbReference type="Proteomes" id="UP000319263"/>
    </source>
</evidence>
<dbReference type="AlphaFoldDB" id="A0A516Q2Q6"/>
<dbReference type="InterPro" id="IPR058532">
    <property type="entry name" value="YjbR/MT2646/Rv2570-like"/>
</dbReference>
<dbReference type="KEGG" id="mik:FOE78_18975"/>